<dbReference type="PROSITE" id="PS00211">
    <property type="entry name" value="ABC_TRANSPORTER_1"/>
    <property type="match status" value="1"/>
</dbReference>
<evidence type="ECO:0000256" key="4">
    <source>
        <dbReference type="ARBA" id="ARBA00022840"/>
    </source>
</evidence>
<evidence type="ECO:0000256" key="2">
    <source>
        <dbReference type="ARBA" id="ARBA00022692"/>
    </source>
</evidence>
<evidence type="ECO:0000259" key="8">
    <source>
        <dbReference type="PROSITE" id="PS50893"/>
    </source>
</evidence>
<feature type="transmembrane region" description="Helical" evidence="7">
    <location>
        <begin position="21"/>
        <end position="42"/>
    </location>
</feature>
<sequence>MKQVTPIRRLFSMLRHYKLQLTISVISALLFVTGRTGISTLIGDFINGVFITQNLSLLNVKTIGILFGFAFLWSGAQYTMYLFSGKLAIRVAHTLRSRLYQKLVKLPVSYYRTHDSSEILSIASNDITLVETFLTNVMVQLLAQPLTVIAIISMMFVINWKLSLYFIVLGPAIALILGLIGTQVQKLGRSMQENIAHLTKIFAETIRHIIVIKGFNSEHTEIARFKKKNDHQLDLADKEIKIRLLALPASDFLGITAVILLLALGAVGIRAGIADTASVTKFVAMAIVLSEPISSFNQLILVVKKLGPSLERVFNILNTPEEHETGIDIGSIKGYIQFESVNFWYVPERQILYDIDLEIQPRETIALIGMSGSGKSTLVSLIPKLFKPESGKILIDGKNIAEFSASSIREKIAIVTQDTSLFSDTIRNNITLSKPNATYDEIVAATTLANAHQFIDKFPLKYQTEVGDYGSNLSGGERQRIILARAVLRKPQILLLDEPTSALDAESEQAVTQALENIYRHQTTIIIAHKLSTIEKADRIVVMQDGRIIEYGTHQELLALKGLYTKLRTLNKHTI</sequence>
<dbReference type="SMART" id="SM00382">
    <property type="entry name" value="AAA"/>
    <property type="match status" value="1"/>
</dbReference>
<accession>A0A1I1CZC8</accession>
<keyword evidence="11" id="KW-1185">Reference proteome</keyword>
<feature type="transmembrane region" description="Helical" evidence="7">
    <location>
        <begin position="252"/>
        <end position="273"/>
    </location>
</feature>
<feature type="transmembrane region" description="Helical" evidence="7">
    <location>
        <begin position="62"/>
        <end position="83"/>
    </location>
</feature>
<evidence type="ECO:0000259" key="9">
    <source>
        <dbReference type="PROSITE" id="PS50929"/>
    </source>
</evidence>
<dbReference type="Pfam" id="PF00005">
    <property type="entry name" value="ABC_tran"/>
    <property type="match status" value="1"/>
</dbReference>
<evidence type="ECO:0000256" key="5">
    <source>
        <dbReference type="ARBA" id="ARBA00022989"/>
    </source>
</evidence>
<dbReference type="InterPro" id="IPR011527">
    <property type="entry name" value="ABC1_TM_dom"/>
</dbReference>
<dbReference type="Gene3D" id="1.20.1560.10">
    <property type="entry name" value="ABC transporter type 1, transmembrane domain"/>
    <property type="match status" value="1"/>
</dbReference>
<evidence type="ECO:0000313" key="11">
    <source>
        <dbReference type="Proteomes" id="UP000240042"/>
    </source>
</evidence>
<dbReference type="SUPFAM" id="SSF90123">
    <property type="entry name" value="ABC transporter transmembrane region"/>
    <property type="match status" value="1"/>
</dbReference>
<dbReference type="PROSITE" id="PS50929">
    <property type="entry name" value="ABC_TM1F"/>
    <property type="match status" value="1"/>
</dbReference>
<evidence type="ECO:0000256" key="6">
    <source>
        <dbReference type="ARBA" id="ARBA00023136"/>
    </source>
</evidence>
<dbReference type="GO" id="GO:0005524">
    <property type="term" value="F:ATP binding"/>
    <property type="evidence" value="ECO:0007669"/>
    <property type="project" value="UniProtKB-KW"/>
</dbReference>
<dbReference type="GO" id="GO:0005886">
    <property type="term" value="C:plasma membrane"/>
    <property type="evidence" value="ECO:0007669"/>
    <property type="project" value="UniProtKB-SubCell"/>
</dbReference>
<dbReference type="GO" id="GO:0016887">
    <property type="term" value="F:ATP hydrolysis activity"/>
    <property type="evidence" value="ECO:0007669"/>
    <property type="project" value="InterPro"/>
</dbReference>
<dbReference type="FunFam" id="3.40.50.300:FF:000218">
    <property type="entry name" value="Multidrug ABC transporter ATP-binding protein"/>
    <property type="match status" value="1"/>
</dbReference>
<dbReference type="InterPro" id="IPR017871">
    <property type="entry name" value="ABC_transporter-like_CS"/>
</dbReference>
<gene>
    <name evidence="10" type="ORF">SAMN02745150_00135</name>
</gene>
<keyword evidence="3" id="KW-0547">Nucleotide-binding</keyword>
<feature type="transmembrane region" description="Helical" evidence="7">
    <location>
        <begin position="164"/>
        <end position="182"/>
    </location>
</feature>
<dbReference type="InterPro" id="IPR036640">
    <property type="entry name" value="ABC1_TM_sf"/>
</dbReference>
<dbReference type="Proteomes" id="UP000240042">
    <property type="component" value="Unassembled WGS sequence"/>
</dbReference>
<evidence type="ECO:0000256" key="1">
    <source>
        <dbReference type="ARBA" id="ARBA00004651"/>
    </source>
</evidence>
<dbReference type="AlphaFoldDB" id="A0A1I1CZC8"/>
<dbReference type="PANTHER" id="PTHR43394:SF1">
    <property type="entry name" value="ATP-BINDING CASSETTE SUB-FAMILY B MEMBER 10, MITOCHONDRIAL"/>
    <property type="match status" value="1"/>
</dbReference>
<dbReference type="STRING" id="34097.SAMN02745150_00135"/>
<dbReference type="EMBL" id="FOKY01000001">
    <property type="protein sequence ID" value="SFB68025.1"/>
    <property type="molecule type" value="Genomic_DNA"/>
</dbReference>
<reference evidence="11" key="1">
    <citation type="submission" date="2016-10" db="EMBL/GenBank/DDBJ databases">
        <authorList>
            <person name="Varghese N."/>
            <person name="Submissions S."/>
        </authorList>
    </citation>
    <scope>NUCLEOTIDE SEQUENCE [LARGE SCALE GENOMIC DNA]</scope>
    <source>
        <strain evidence="11">ATCC 43811</strain>
    </source>
</reference>
<protein>
    <submittedName>
        <fullName evidence="10">ATP-binding cassette, subfamily B, MsbA</fullName>
    </submittedName>
</protein>
<dbReference type="GO" id="GO:0015421">
    <property type="term" value="F:ABC-type oligopeptide transporter activity"/>
    <property type="evidence" value="ECO:0007669"/>
    <property type="project" value="TreeGrafter"/>
</dbReference>
<dbReference type="PANTHER" id="PTHR43394">
    <property type="entry name" value="ATP-DEPENDENT PERMEASE MDL1, MITOCHONDRIAL"/>
    <property type="match status" value="1"/>
</dbReference>
<dbReference type="InterPro" id="IPR039421">
    <property type="entry name" value="Type_1_exporter"/>
</dbReference>
<evidence type="ECO:0000256" key="3">
    <source>
        <dbReference type="ARBA" id="ARBA00022741"/>
    </source>
</evidence>
<dbReference type="Pfam" id="PF00664">
    <property type="entry name" value="ABC_membrane"/>
    <property type="match status" value="1"/>
</dbReference>
<dbReference type="InterPro" id="IPR003439">
    <property type="entry name" value="ABC_transporter-like_ATP-bd"/>
</dbReference>
<dbReference type="PROSITE" id="PS50893">
    <property type="entry name" value="ABC_TRANSPORTER_2"/>
    <property type="match status" value="1"/>
</dbReference>
<dbReference type="RefSeq" id="WP_092317184.1">
    <property type="nucleotide sequence ID" value="NZ_FOKY01000001.1"/>
</dbReference>
<dbReference type="InterPro" id="IPR003593">
    <property type="entry name" value="AAA+_ATPase"/>
</dbReference>
<dbReference type="CDD" id="cd18552">
    <property type="entry name" value="ABC_6TM_MsbA_like"/>
    <property type="match status" value="1"/>
</dbReference>
<comment type="subcellular location">
    <subcellularLocation>
        <location evidence="1">Cell membrane</location>
        <topology evidence="1">Multi-pass membrane protein</topology>
    </subcellularLocation>
</comment>
<organism evidence="10 11">
    <name type="scientific">Brevinema andersonii</name>
    <dbReference type="NCBI Taxonomy" id="34097"/>
    <lineage>
        <taxon>Bacteria</taxon>
        <taxon>Pseudomonadati</taxon>
        <taxon>Spirochaetota</taxon>
        <taxon>Spirochaetia</taxon>
        <taxon>Brevinematales</taxon>
        <taxon>Brevinemataceae</taxon>
        <taxon>Brevinema</taxon>
    </lineage>
</organism>
<keyword evidence="5 7" id="KW-1133">Transmembrane helix</keyword>
<keyword evidence="6 7" id="KW-0472">Membrane</keyword>
<name>A0A1I1CZC8_BREAD</name>
<dbReference type="Gene3D" id="3.40.50.300">
    <property type="entry name" value="P-loop containing nucleotide triphosphate hydrolases"/>
    <property type="match status" value="1"/>
</dbReference>
<evidence type="ECO:0000313" key="10">
    <source>
        <dbReference type="EMBL" id="SFB68025.1"/>
    </source>
</evidence>
<feature type="domain" description="ABC transmembrane type-1" evidence="9">
    <location>
        <begin position="23"/>
        <end position="305"/>
    </location>
</feature>
<feature type="domain" description="ABC transporter" evidence="8">
    <location>
        <begin position="336"/>
        <end position="570"/>
    </location>
</feature>
<dbReference type="SUPFAM" id="SSF52540">
    <property type="entry name" value="P-loop containing nucleoside triphosphate hydrolases"/>
    <property type="match status" value="1"/>
</dbReference>
<proteinExistence type="predicted"/>
<evidence type="ECO:0000256" key="7">
    <source>
        <dbReference type="SAM" id="Phobius"/>
    </source>
</evidence>
<feature type="transmembrane region" description="Helical" evidence="7">
    <location>
        <begin position="137"/>
        <end position="158"/>
    </location>
</feature>
<keyword evidence="2 7" id="KW-0812">Transmembrane</keyword>
<keyword evidence="4 10" id="KW-0067">ATP-binding</keyword>
<dbReference type="InterPro" id="IPR027417">
    <property type="entry name" value="P-loop_NTPase"/>
</dbReference>
<dbReference type="OrthoDB" id="341671at2"/>